<keyword evidence="2 7" id="KW-0645">Protease</keyword>
<dbReference type="PROSITE" id="PS00141">
    <property type="entry name" value="ASP_PROTEASE"/>
    <property type="match status" value="1"/>
</dbReference>
<dbReference type="Proteomes" id="UP000622797">
    <property type="component" value="Unassembled WGS sequence"/>
</dbReference>
<feature type="compositionally biased region" description="Acidic residues" evidence="8">
    <location>
        <begin position="452"/>
        <end position="462"/>
    </location>
</feature>
<dbReference type="AlphaFoldDB" id="A0A8H4UA98"/>
<dbReference type="PROSITE" id="PS51767">
    <property type="entry name" value="PEPTIDASE_A1"/>
    <property type="match status" value="1"/>
</dbReference>
<evidence type="ECO:0000256" key="7">
    <source>
        <dbReference type="RuleBase" id="RU000454"/>
    </source>
</evidence>
<dbReference type="InterPro" id="IPR001969">
    <property type="entry name" value="Aspartic_peptidase_AS"/>
</dbReference>
<feature type="active site" evidence="6">
    <location>
        <position position="74"/>
    </location>
</feature>
<protein>
    <recommendedName>
        <fullName evidence="10">Peptidase A1 domain-containing protein</fullName>
    </recommendedName>
</protein>
<feature type="region of interest" description="Disordered" evidence="8">
    <location>
        <begin position="422"/>
        <end position="469"/>
    </location>
</feature>
<feature type="domain" description="Peptidase A1" evidence="10">
    <location>
        <begin position="56"/>
        <end position="397"/>
    </location>
</feature>
<dbReference type="InterPro" id="IPR033121">
    <property type="entry name" value="PEPTIDASE_A1"/>
</dbReference>
<evidence type="ECO:0000256" key="6">
    <source>
        <dbReference type="PIRSR" id="PIRSR601461-1"/>
    </source>
</evidence>
<proteinExistence type="inferred from homology"/>
<feature type="active site" evidence="6">
    <location>
        <position position="273"/>
    </location>
</feature>
<dbReference type="GO" id="GO:0006508">
    <property type="term" value="P:proteolysis"/>
    <property type="evidence" value="ECO:0007669"/>
    <property type="project" value="UniProtKB-KW"/>
</dbReference>
<evidence type="ECO:0000256" key="4">
    <source>
        <dbReference type="ARBA" id="ARBA00022750"/>
    </source>
</evidence>
<keyword evidence="12" id="KW-1185">Reference proteome</keyword>
<reference evidence="11" key="1">
    <citation type="journal article" date="2020" name="BMC Genomics">
        <title>Correction to: Identification and distribution of gene clusters required for synthesis of sphingolipid metabolism inhibitors in diverse species of the filamentous fungus Fusarium.</title>
        <authorList>
            <person name="Kim H.S."/>
            <person name="Lohmar J.M."/>
            <person name="Busman M."/>
            <person name="Brown D.W."/>
            <person name="Naumann T.A."/>
            <person name="Divon H.H."/>
            <person name="Lysoe E."/>
            <person name="Uhlig S."/>
            <person name="Proctor R.H."/>
        </authorList>
    </citation>
    <scope>NUCLEOTIDE SEQUENCE</scope>
    <source>
        <strain evidence="11">NRRL 20472</strain>
    </source>
</reference>
<evidence type="ECO:0000313" key="11">
    <source>
        <dbReference type="EMBL" id="KAF4972741.1"/>
    </source>
</evidence>
<evidence type="ECO:0000256" key="9">
    <source>
        <dbReference type="SAM" id="SignalP"/>
    </source>
</evidence>
<evidence type="ECO:0000313" key="12">
    <source>
        <dbReference type="Proteomes" id="UP000622797"/>
    </source>
</evidence>
<name>A0A8H4UA98_9HYPO</name>
<dbReference type="OrthoDB" id="771136at2759"/>
<dbReference type="CDD" id="cd05474">
    <property type="entry name" value="SAP_like"/>
    <property type="match status" value="1"/>
</dbReference>
<evidence type="ECO:0000256" key="8">
    <source>
        <dbReference type="SAM" id="MobiDB-lite"/>
    </source>
</evidence>
<accession>A0A8H4UA98</accession>
<dbReference type="PANTHER" id="PTHR47966:SF65">
    <property type="entry name" value="ASPARTIC-TYPE ENDOPEPTIDASE"/>
    <property type="match status" value="1"/>
</dbReference>
<dbReference type="InterPro" id="IPR033876">
    <property type="entry name" value="SAP-like"/>
</dbReference>
<dbReference type="EMBL" id="JABEXW010000047">
    <property type="protein sequence ID" value="KAF4972741.1"/>
    <property type="molecule type" value="Genomic_DNA"/>
</dbReference>
<dbReference type="PRINTS" id="PR00792">
    <property type="entry name" value="PEPSIN"/>
</dbReference>
<feature type="chain" id="PRO_5034730167" description="Peptidase A1 domain-containing protein" evidence="9">
    <location>
        <begin position="20"/>
        <end position="495"/>
    </location>
</feature>
<organism evidence="11 12">
    <name type="scientific">Fusarium sarcochroum</name>
    <dbReference type="NCBI Taxonomy" id="1208366"/>
    <lineage>
        <taxon>Eukaryota</taxon>
        <taxon>Fungi</taxon>
        <taxon>Dikarya</taxon>
        <taxon>Ascomycota</taxon>
        <taxon>Pezizomycotina</taxon>
        <taxon>Sordariomycetes</taxon>
        <taxon>Hypocreomycetidae</taxon>
        <taxon>Hypocreales</taxon>
        <taxon>Nectriaceae</taxon>
        <taxon>Fusarium</taxon>
        <taxon>Fusarium lateritium species complex</taxon>
    </lineage>
</organism>
<gene>
    <name evidence="11" type="ORF">FSARC_749</name>
</gene>
<dbReference type="GO" id="GO:0004190">
    <property type="term" value="F:aspartic-type endopeptidase activity"/>
    <property type="evidence" value="ECO:0007669"/>
    <property type="project" value="UniProtKB-KW"/>
</dbReference>
<keyword evidence="4 7" id="KW-0064">Aspartyl protease</keyword>
<evidence type="ECO:0000256" key="1">
    <source>
        <dbReference type="ARBA" id="ARBA00007447"/>
    </source>
</evidence>
<evidence type="ECO:0000256" key="5">
    <source>
        <dbReference type="ARBA" id="ARBA00022801"/>
    </source>
</evidence>
<dbReference type="InterPro" id="IPR001461">
    <property type="entry name" value="Aspartic_peptidase_A1"/>
</dbReference>
<evidence type="ECO:0000256" key="2">
    <source>
        <dbReference type="ARBA" id="ARBA00022670"/>
    </source>
</evidence>
<keyword evidence="3 9" id="KW-0732">Signal</keyword>
<keyword evidence="5 7" id="KW-0378">Hydrolase</keyword>
<sequence length="495" mass="53499">MKSWLVGASLVSTWGLVQAQTVQWNIEGRHSQPHLARRTKTTYEEVISNDRSQGGYFTEVTVGNPPQNITLQLDTGSSDVWVPWKCADICEDDDDGKSGCPLGSFDPEKSKSFNHVAPGMFGITFEDDSYVKGDYFEDHFELDGAVISNLTMGLAVKTNISYGLIGVGYAKNEASSGTDVIYPNLPVAMWQGGYINTIAYSVWLNDLDAKAGSILFGGVDTEKYVGDMHRIDIQKLDDHYYHFIVALTSLVATSPSGSDTLTSDCFPIQAVLDSGTTLSYLPHDLTTEIWEEVGALWSPYFGVAVLPCSRGKIEGNFTFGFAGPDGPRISVAMDELVLPMSSSEDRMPVFESGAHKGETICTFGIQNDTNSLYLLGNTFLRSAYVVYDLVNNEIGLAATDFNSTKSQRVAFKSYGATIPSATATHNQNKATEKPTDTGHNFTAADGFQPSDSDSDSDSDDDNAASLPTPSGTPMVLVVATMSFMLLGGGIFSNNL</sequence>
<dbReference type="Gene3D" id="2.40.70.10">
    <property type="entry name" value="Acid Proteases"/>
    <property type="match status" value="2"/>
</dbReference>
<dbReference type="SUPFAM" id="SSF50630">
    <property type="entry name" value="Acid proteases"/>
    <property type="match status" value="1"/>
</dbReference>
<feature type="signal peptide" evidence="9">
    <location>
        <begin position="1"/>
        <end position="19"/>
    </location>
</feature>
<evidence type="ECO:0000256" key="3">
    <source>
        <dbReference type="ARBA" id="ARBA00022729"/>
    </source>
</evidence>
<dbReference type="InterPro" id="IPR021109">
    <property type="entry name" value="Peptidase_aspartic_dom_sf"/>
</dbReference>
<reference evidence="11" key="2">
    <citation type="submission" date="2020-05" db="EMBL/GenBank/DDBJ databases">
        <authorList>
            <person name="Kim H.-S."/>
            <person name="Proctor R.H."/>
            <person name="Brown D.W."/>
        </authorList>
    </citation>
    <scope>NUCLEOTIDE SEQUENCE</scope>
    <source>
        <strain evidence="11">NRRL 20472</strain>
    </source>
</reference>
<comment type="caution">
    <text evidence="11">The sequence shown here is derived from an EMBL/GenBank/DDBJ whole genome shotgun (WGS) entry which is preliminary data.</text>
</comment>
<dbReference type="PANTHER" id="PTHR47966">
    <property type="entry name" value="BETA-SITE APP-CLEAVING ENZYME, ISOFORM A-RELATED"/>
    <property type="match status" value="1"/>
</dbReference>
<comment type="similarity">
    <text evidence="1 7">Belongs to the peptidase A1 family.</text>
</comment>
<dbReference type="Pfam" id="PF00026">
    <property type="entry name" value="Asp"/>
    <property type="match status" value="1"/>
</dbReference>
<evidence type="ECO:0000259" key="10">
    <source>
        <dbReference type="PROSITE" id="PS51767"/>
    </source>
</evidence>